<evidence type="ECO:0000256" key="1">
    <source>
        <dbReference type="ARBA" id="ARBA00007613"/>
    </source>
</evidence>
<evidence type="ECO:0000313" key="5">
    <source>
        <dbReference type="Proteomes" id="UP000054596"/>
    </source>
</evidence>
<protein>
    <submittedName>
        <fullName evidence="4">RND efflux system outer membrane lipoprotein</fullName>
    </submittedName>
</protein>
<keyword evidence="2" id="KW-1134">Transmembrane beta strand</keyword>
<dbReference type="SUPFAM" id="SSF56954">
    <property type="entry name" value="Outer membrane efflux proteins (OEP)"/>
    <property type="match status" value="1"/>
</dbReference>
<dbReference type="PANTHER" id="PTHR30203">
    <property type="entry name" value="OUTER MEMBRANE CATION EFFLUX PROTEIN"/>
    <property type="match status" value="1"/>
</dbReference>
<accession>A0A157ZQX8</accession>
<dbReference type="GO" id="GO:0005886">
    <property type="term" value="C:plasma membrane"/>
    <property type="evidence" value="ECO:0007669"/>
    <property type="project" value="UniProtKB-SubCell"/>
</dbReference>
<dbReference type="PANTHER" id="PTHR30203:SF21">
    <property type="entry name" value="OUTER MEMBRANE COMPONENT OF MULTIDRUG EFFLUX PUMP-RELATED"/>
    <property type="match status" value="1"/>
</dbReference>
<dbReference type="Pfam" id="PF02321">
    <property type="entry name" value="OEP"/>
    <property type="match status" value="2"/>
</dbReference>
<dbReference type="GO" id="GO:0015562">
    <property type="term" value="F:efflux transmembrane transporter activity"/>
    <property type="evidence" value="ECO:0007669"/>
    <property type="project" value="InterPro"/>
</dbReference>
<dbReference type="NCBIfam" id="TIGR01845">
    <property type="entry name" value="outer_NodT"/>
    <property type="match status" value="1"/>
</dbReference>
<dbReference type="Gene3D" id="1.20.1600.10">
    <property type="entry name" value="Outer membrane efflux proteins (OEP)"/>
    <property type="match status" value="1"/>
</dbReference>
<name>A0A157ZQX8_9BURK</name>
<keyword evidence="2" id="KW-0472">Membrane</keyword>
<dbReference type="STRING" id="1777143.AWB82_01119"/>
<organism evidence="4 5">
    <name type="scientific">Caballeronia glebae</name>
    <dbReference type="NCBI Taxonomy" id="1777143"/>
    <lineage>
        <taxon>Bacteria</taxon>
        <taxon>Pseudomonadati</taxon>
        <taxon>Pseudomonadota</taxon>
        <taxon>Betaproteobacteria</taxon>
        <taxon>Burkholderiales</taxon>
        <taxon>Burkholderiaceae</taxon>
        <taxon>Caballeronia</taxon>
    </lineage>
</organism>
<evidence type="ECO:0000256" key="3">
    <source>
        <dbReference type="SAM" id="Coils"/>
    </source>
</evidence>
<comment type="similarity">
    <text evidence="1 2">Belongs to the outer membrane factor (OMF) (TC 1.B.17) family.</text>
</comment>
<keyword evidence="2 4" id="KW-0449">Lipoprotein</keyword>
<gene>
    <name evidence="4" type="ORF">AWB82_01119</name>
</gene>
<evidence type="ECO:0000256" key="2">
    <source>
        <dbReference type="RuleBase" id="RU362097"/>
    </source>
</evidence>
<proteinExistence type="inferred from homology"/>
<dbReference type="Proteomes" id="UP000054596">
    <property type="component" value="Unassembled WGS sequence"/>
</dbReference>
<feature type="coiled-coil region" evidence="3">
    <location>
        <begin position="1"/>
        <end position="31"/>
    </location>
</feature>
<comment type="subcellular location">
    <subcellularLocation>
        <location evidence="2">Cell membrane</location>
        <topology evidence="2">Lipid-anchor</topology>
    </subcellularLocation>
</comment>
<dbReference type="InterPro" id="IPR003423">
    <property type="entry name" value="OMP_efflux"/>
</dbReference>
<comment type="caution">
    <text evidence="4">The sequence shown here is derived from an EMBL/GenBank/DDBJ whole genome shotgun (WGS) entry which is preliminary data.</text>
</comment>
<dbReference type="AlphaFoldDB" id="A0A157ZQX8"/>
<dbReference type="InterPro" id="IPR010131">
    <property type="entry name" value="MdtP/NodT-like"/>
</dbReference>
<sequence>MDEALRENRDLRAAASRIEMAQAQLDQAKAAQWPSTSVSANGGRQRDWIDGSPVLMIYNSINAKISASYELDLFGRIRRSIEAASASAEEQQFAFAATQIRVVASTVGAYVGACQANASLASVRRTVQIDKDELATLQQLAKGGTTSQFDVTRARAQLESDSAQLPTIEAQRMSSLYALAVLLGRQPDRYPAEAAQCQAPPTIARPLPVGDGLALLRRRPDVAESERALASATAGIGVAIANLYPQISLGASFGFSGSNMNNTFNTIGRTWSLGPLVQWTFPNVEATEAQIHQAGASADLAKASYDSTVLNALKETSSALDSYARELAHWDGLRQSRDSNRVALEQAQKLYRHGVVPYLDVLSAQKSLAQAEEQLVKSAGAVASDQVAVFYALGGGWDETAQAAAAQAMAAMHSRQTGAAADAVQ</sequence>
<dbReference type="Gene3D" id="2.20.200.10">
    <property type="entry name" value="Outer membrane efflux proteins (OEP)"/>
    <property type="match status" value="1"/>
</dbReference>
<keyword evidence="2" id="KW-0812">Transmembrane</keyword>
<evidence type="ECO:0000313" key="4">
    <source>
        <dbReference type="EMBL" id="SAK47913.1"/>
    </source>
</evidence>
<reference evidence="4" key="1">
    <citation type="submission" date="2016-01" db="EMBL/GenBank/DDBJ databases">
        <authorList>
            <person name="Peeters C."/>
        </authorList>
    </citation>
    <scope>NUCLEOTIDE SEQUENCE [LARGE SCALE GENOMIC DNA]</scope>
    <source>
        <strain evidence="4">LMG 29325</strain>
    </source>
</reference>
<keyword evidence="2" id="KW-0564">Palmitate</keyword>
<keyword evidence="3" id="KW-0175">Coiled coil</keyword>
<dbReference type="EMBL" id="FCOJ02000005">
    <property type="protein sequence ID" value="SAK47913.1"/>
    <property type="molecule type" value="Genomic_DNA"/>
</dbReference>
<keyword evidence="5" id="KW-1185">Reference proteome</keyword>